<accession>A0AAQ3SJE8</accession>
<evidence type="ECO:0000313" key="3">
    <source>
        <dbReference type="Proteomes" id="UP001341281"/>
    </source>
</evidence>
<organism evidence="2 3">
    <name type="scientific">Paspalum notatum var. saurae</name>
    <dbReference type="NCBI Taxonomy" id="547442"/>
    <lineage>
        <taxon>Eukaryota</taxon>
        <taxon>Viridiplantae</taxon>
        <taxon>Streptophyta</taxon>
        <taxon>Embryophyta</taxon>
        <taxon>Tracheophyta</taxon>
        <taxon>Spermatophyta</taxon>
        <taxon>Magnoliopsida</taxon>
        <taxon>Liliopsida</taxon>
        <taxon>Poales</taxon>
        <taxon>Poaceae</taxon>
        <taxon>PACMAD clade</taxon>
        <taxon>Panicoideae</taxon>
        <taxon>Andropogonodae</taxon>
        <taxon>Paspaleae</taxon>
        <taxon>Paspalinae</taxon>
        <taxon>Paspalum</taxon>
    </lineage>
</organism>
<feature type="chain" id="PRO_5042837308" description="Defensin-like protein" evidence="1">
    <location>
        <begin position="32"/>
        <end position="73"/>
    </location>
</feature>
<name>A0AAQ3SJE8_PASNO</name>
<dbReference type="EMBL" id="CP144745">
    <property type="protein sequence ID" value="WVZ54017.1"/>
    <property type="molecule type" value="Genomic_DNA"/>
</dbReference>
<evidence type="ECO:0008006" key="4">
    <source>
        <dbReference type="Google" id="ProtNLM"/>
    </source>
</evidence>
<evidence type="ECO:0000256" key="1">
    <source>
        <dbReference type="SAM" id="SignalP"/>
    </source>
</evidence>
<dbReference type="AlphaFoldDB" id="A0AAQ3SJE8"/>
<protein>
    <recommendedName>
        <fullName evidence="4">Defensin-like protein</fullName>
    </recommendedName>
</protein>
<feature type="signal peptide" evidence="1">
    <location>
        <begin position="1"/>
        <end position="31"/>
    </location>
</feature>
<dbReference type="Proteomes" id="UP001341281">
    <property type="component" value="Chromosome 01"/>
</dbReference>
<sequence length="73" mass="7655">MAASSSSSSATVFLVVVAFIIVATLLSYGAAEYVCMGPCGNFLPDCLTSCRYNVHFGKGGDCDGFPGRCCCRR</sequence>
<evidence type="ECO:0000313" key="2">
    <source>
        <dbReference type="EMBL" id="WVZ54017.1"/>
    </source>
</evidence>
<gene>
    <name evidence="2" type="ORF">U9M48_004887</name>
</gene>
<keyword evidence="3" id="KW-1185">Reference proteome</keyword>
<reference evidence="2 3" key="1">
    <citation type="submission" date="2024-02" db="EMBL/GenBank/DDBJ databases">
        <title>High-quality chromosome-scale genome assembly of Pensacola bahiagrass (Paspalum notatum Flugge var. saurae).</title>
        <authorList>
            <person name="Vega J.M."/>
            <person name="Podio M."/>
            <person name="Orjuela J."/>
            <person name="Siena L.A."/>
            <person name="Pessino S.C."/>
            <person name="Combes M.C."/>
            <person name="Mariac C."/>
            <person name="Albertini E."/>
            <person name="Pupilli F."/>
            <person name="Ortiz J.P.A."/>
            <person name="Leblanc O."/>
        </authorList>
    </citation>
    <scope>NUCLEOTIDE SEQUENCE [LARGE SCALE GENOMIC DNA]</scope>
    <source>
        <strain evidence="2">R1</strain>
        <tissue evidence="2">Leaf</tissue>
    </source>
</reference>
<keyword evidence="1" id="KW-0732">Signal</keyword>
<proteinExistence type="predicted"/>